<keyword evidence="1 11" id="KW-0963">Cytoplasm</keyword>
<evidence type="ECO:0000256" key="12">
    <source>
        <dbReference type="NCBIfam" id="TIGR00334"/>
    </source>
</evidence>
<evidence type="ECO:0000259" key="13">
    <source>
        <dbReference type="PROSITE" id="PS50880"/>
    </source>
</evidence>
<name>A0ABN0Z9F5_9BACI</name>
<comment type="catalytic activity">
    <reaction evidence="11">
        <text>Endonucleolytic cleavage of RNA, removing 21 and 42 nucleotides, respectively, from the 5'- and 3'-termini of a 5S-rRNA precursor.</text>
        <dbReference type="EC" id="3.1.26.8"/>
    </reaction>
</comment>
<dbReference type="HAMAP" id="MF_01469">
    <property type="entry name" value="RNase_M5"/>
    <property type="match status" value="1"/>
</dbReference>
<keyword evidence="5" id="KW-0479">Metal-binding</keyword>
<dbReference type="EMBL" id="BAAADM010000039">
    <property type="protein sequence ID" value="GAA0439269.1"/>
    <property type="molecule type" value="Genomic_DNA"/>
</dbReference>
<keyword evidence="10 11" id="KW-0694">RNA-binding</keyword>
<keyword evidence="6 11" id="KW-0699">rRNA-binding</keyword>
<dbReference type="EC" id="3.1.26.8" evidence="11 12"/>
<evidence type="ECO:0000313" key="15">
    <source>
        <dbReference type="Proteomes" id="UP001501459"/>
    </source>
</evidence>
<dbReference type="SUPFAM" id="SSF110455">
    <property type="entry name" value="Toprim domain"/>
    <property type="match status" value="1"/>
</dbReference>
<evidence type="ECO:0000256" key="2">
    <source>
        <dbReference type="ARBA" id="ARBA00022517"/>
    </source>
</evidence>
<keyword evidence="15" id="KW-1185">Reference proteome</keyword>
<comment type="function">
    <text evidence="11">Required for correct processing of both the 5' and 3' ends of 5S rRNA precursor. Cleaves both sides of a double-stranded region yielding mature 5S rRNA in one step.</text>
</comment>
<evidence type="ECO:0000256" key="7">
    <source>
        <dbReference type="ARBA" id="ARBA00022759"/>
    </source>
</evidence>
<dbReference type="InterPro" id="IPR025156">
    <property type="entry name" value="RNase_M5_C"/>
</dbReference>
<evidence type="ECO:0000256" key="4">
    <source>
        <dbReference type="ARBA" id="ARBA00022722"/>
    </source>
</evidence>
<keyword evidence="8 11" id="KW-0378">Hydrolase</keyword>
<keyword evidence="3 11" id="KW-0698">rRNA processing</keyword>
<comment type="caution">
    <text evidence="14">The sequence shown here is derived from an EMBL/GenBank/DDBJ whole genome shotgun (WGS) entry which is preliminary data.</text>
</comment>
<keyword evidence="2 11" id="KW-0690">Ribosome biogenesis</keyword>
<dbReference type="InterPro" id="IPR034141">
    <property type="entry name" value="TOPRIM_RNase_M5-like"/>
</dbReference>
<evidence type="ECO:0000256" key="8">
    <source>
        <dbReference type="ARBA" id="ARBA00022801"/>
    </source>
</evidence>
<dbReference type="Pfam" id="PF13331">
    <property type="entry name" value="DUF4093"/>
    <property type="match status" value="1"/>
</dbReference>
<evidence type="ECO:0000256" key="1">
    <source>
        <dbReference type="ARBA" id="ARBA00022490"/>
    </source>
</evidence>
<dbReference type="NCBIfam" id="TIGR00334">
    <property type="entry name" value="5S_RNA_mat_M5"/>
    <property type="match status" value="1"/>
</dbReference>
<gene>
    <name evidence="11 14" type="primary">rnmV</name>
    <name evidence="14" type="ORF">GCM10008983_15220</name>
</gene>
<feature type="domain" description="Toprim" evidence="13">
    <location>
        <begin position="4"/>
        <end position="90"/>
    </location>
</feature>
<dbReference type="RefSeq" id="WP_343752209.1">
    <property type="nucleotide sequence ID" value="NZ_BAAADM010000039.1"/>
</dbReference>
<comment type="subcellular location">
    <subcellularLocation>
        <location evidence="11">Cytoplasm</location>
    </subcellularLocation>
</comment>
<dbReference type="Proteomes" id="UP001501459">
    <property type="component" value="Unassembled WGS sequence"/>
</dbReference>
<keyword evidence="9" id="KW-0460">Magnesium</keyword>
<dbReference type="Gene3D" id="3.40.1360.10">
    <property type="match status" value="1"/>
</dbReference>
<accession>A0ABN0Z9F5</accession>
<dbReference type="SMART" id="SM00493">
    <property type="entry name" value="TOPRIM"/>
    <property type="match status" value="1"/>
</dbReference>
<dbReference type="PANTHER" id="PTHR39156:SF1">
    <property type="entry name" value="RIBONUCLEASE M5"/>
    <property type="match status" value="1"/>
</dbReference>
<dbReference type="CDD" id="cd01027">
    <property type="entry name" value="TOPRIM_RNase_M5_like"/>
    <property type="match status" value="1"/>
</dbReference>
<dbReference type="PROSITE" id="PS50880">
    <property type="entry name" value="TOPRIM"/>
    <property type="match status" value="1"/>
</dbReference>
<evidence type="ECO:0000256" key="11">
    <source>
        <dbReference type="HAMAP-Rule" id="MF_01469"/>
    </source>
</evidence>
<evidence type="ECO:0000256" key="5">
    <source>
        <dbReference type="ARBA" id="ARBA00022723"/>
    </source>
</evidence>
<protein>
    <recommendedName>
        <fullName evidence="11 12">Ribonuclease M5</fullName>
        <ecNumber evidence="11 12">3.1.26.8</ecNumber>
    </recommendedName>
    <alternativeName>
        <fullName evidence="11">RNase M5</fullName>
    </alternativeName>
    <alternativeName>
        <fullName evidence="11">Ribosomal RNA terminal maturase M5</fullName>
    </alternativeName>
</protein>
<keyword evidence="4 11" id="KW-0540">Nuclease</keyword>
<reference evidence="14 15" key="1">
    <citation type="journal article" date="2019" name="Int. J. Syst. Evol. Microbiol.">
        <title>The Global Catalogue of Microorganisms (GCM) 10K type strain sequencing project: providing services to taxonomists for standard genome sequencing and annotation.</title>
        <authorList>
            <consortium name="The Broad Institute Genomics Platform"/>
            <consortium name="The Broad Institute Genome Sequencing Center for Infectious Disease"/>
            <person name="Wu L."/>
            <person name="Ma J."/>
        </authorList>
    </citation>
    <scope>NUCLEOTIDE SEQUENCE [LARGE SCALE GENOMIC DNA]</scope>
    <source>
        <strain evidence="14 15">JCM 12149</strain>
    </source>
</reference>
<evidence type="ECO:0000256" key="10">
    <source>
        <dbReference type="ARBA" id="ARBA00022884"/>
    </source>
</evidence>
<sequence>MKIQEVIVVEGRDDTAKLKQAVNADTIETNGSAVKTSVINQIRHAQTKRGVIIFTDPDYPGSRIRHIVANAVDGCKHAFLQQDDARAKNENGKSIGIEHASPAALRQALQNVYTLTEDEPVSITRDDLIAEGLIGTPEAARRRERLGALLHIGHTNGKQLLKRLSMFRISKHQFNQAMNRVRQEEDNERKTNSNT</sequence>
<proteinExistence type="inferred from homology"/>
<dbReference type="PANTHER" id="PTHR39156">
    <property type="entry name" value="RIBONUCLEASE M5"/>
    <property type="match status" value="1"/>
</dbReference>
<evidence type="ECO:0000256" key="6">
    <source>
        <dbReference type="ARBA" id="ARBA00022730"/>
    </source>
</evidence>
<evidence type="ECO:0000313" key="14">
    <source>
        <dbReference type="EMBL" id="GAA0439269.1"/>
    </source>
</evidence>
<comment type="similarity">
    <text evidence="11">Belongs to the ribonuclease M5 family.</text>
</comment>
<organism evidence="14 15">
    <name type="scientific">Lentibacillus halophilus</name>
    <dbReference type="NCBI Taxonomy" id="295065"/>
    <lineage>
        <taxon>Bacteria</taxon>
        <taxon>Bacillati</taxon>
        <taxon>Bacillota</taxon>
        <taxon>Bacilli</taxon>
        <taxon>Bacillales</taxon>
        <taxon>Bacillaceae</taxon>
        <taxon>Lentibacillus</taxon>
    </lineage>
</organism>
<keyword evidence="7 11" id="KW-0255">Endonuclease</keyword>
<dbReference type="InterPro" id="IPR004466">
    <property type="entry name" value="RNase_M5"/>
</dbReference>
<evidence type="ECO:0000256" key="9">
    <source>
        <dbReference type="ARBA" id="ARBA00022842"/>
    </source>
</evidence>
<dbReference type="Pfam" id="PF01751">
    <property type="entry name" value="Toprim"/>
    <property type="match status" value="1"/>
</dbReference>
<evidence type="ECO:0000256" key="3">
    <source>
        <dbReference type="ARBA" id="ARBA00022552"/>
    </source>
</evidence>
<dbReference type="InterPro" id="IPR006171">
    <property type="entry name" value="TOPRIM_dom"/>
</dbReference>